<reference evidence="3 4" key="1">
    <citation type="submission" date="2012-04" db="EMBL/GenBank/DDBJ databases">
        <title>The Genome Sequence of Saprolegnia declina VS20.</title>
        <authorList>
            <consortium name="The Broad Institute Genome Sequencing Platform"/>
            <person name="Russ C."/>
            <person name="Nusbaum C."/>
            <person name="Tyler B."/>
            <person name="van West P."/>
            <person name="Dieguez-Uribeondo J."/>
            <person name="de Bruijn I."/>
            <person name="Tripathy S."/>
            <person name="Jiang R."/>
            <person name="Young S.K."/>
            <person name="Zeng Q."/>
            <person name="Gargeya S."/>
            <person name="Fitzgerald M."/>
            <person name="Haas B."/>
            <person name="Abouelleil A."/>
            <person name="Alvarado L."/>
            <person name="Arachchi H.M."/>
            <person name="Berlin A."/>
            <person name="Chapman S.B."/>
            <person name="Goldberg J."/>
            <person name="Griggs A."/>
            <person name="Gujja S."/>
            <person name="Hansen M."/>
            <person name="Howarth C."/>
            <person name="Imamovic A."/>
            <person name="Larimer J."/>
            <person name="McCowen C."/>
            <person name="Montmayeur A."/>
            <person name="Murphy C."/>
            <person name="Neiman D."/>
            <person name="Pearson M."/>
            <person name="Priest M."/>
            <person name="Roberts A."/>
            <person name="Saif S."/>
            <person name="Shea T."/>
            <person name="Sisk P."/>
            <person name="Sykes S."/>
            <person name="Wortman J."/>
            <person name="Nusbaum C."/>
            <person name="Birren B."/>
        </authorList>
    </citation>
    <scope>NUCLEOTIDE SEQUENCE [LARGE SCALE GENOMIC DNA]</scope>
    <source>
        <strain evidence="3 4">VS20</strain>
    </source>
</reference>
<dbReference type="PANTHER" id="PTHR34496">
    <property type="entry name" value="GLCNAC TRANSFERASE-RELATED"/>
    <property type="match status" value="1"/>
</dbReference>
<name>T0QN35_SAPDV</name>
<feature type="compositionally biased region" description="Low complexity" evidence="1">
    <location>
        <begin position="98"/>
        <end position="118"/>
    </location>
</feature>
<dbReference type="AlphaFoldDB" id="T0QN35"/>
<dbReference type="STRING" id="1156394.T0QN35"/>
<gene>
    <name evidence="3" type="ORF">SDRG_06247</name>
</gene>
<dbReference type="InterPro" id="IPR029044">
    <property type="entry name" value="Nucleotide-diphossugar_trans"/>
</dbReference>
<dbReference type="eggNOG" id="ENOG502QWN8">
    <property type="taxonomic scope" value="Eukaryota"/>
</dbReference>
<keyword evidence="4" id="KW-1185">Reference proteome</keyword>
<dbReference type="GeneID" id="19946974"/>
<evidence type="ECO:0000313" key="3">
    <source>
        <dbReference type="EMBL" id="EQC36131.1"/>
    </source>
</evidence>
<organism evidence="3 4">
    <name type="scientific">Saprolegnia diclina (strain VS20)</name>
    <dbReference type="NCBI Taxonomy" id="1156394"/>
    <lineage>
        <taxon>Eukaryota</taxon>
        <taxon>Sar</taxon>
        <taxon>Stramenopiles</taxon>
        <taxon>Oomycota</taxon>
        <taxon>Saprolegniomycetes</taxon>
        <taxon>Saprolegniales</taxon>
        <taxon>Saprolegniaceae</taxon>
        <taxon>Saprolegnia</taxon>
    </lineage>
</organism>
<dbReference type="Pfam" id="PF11397">
    <property type="entry name" value="GlcNAc"/>
    <property type="match status" value="1"/>
</dbReference>
<protein>
    <submittedName>
        <fullName evidence="3">Uncharacterized protein</fullName>
    </submittedName>
</protein>
<dbReference type="VEuPathDB" id="FungiDB:SDRG_06247"/>
<evidence type="ECO:0000256" key="2">
    <source>
        <dbReference type="SAM" id="Phobius"/>
    </source>
</evidence>
<dbReference type="InParanoid" id="T0QN35"/>
<evidence type="ECO:0000313" key="4">
    <source>
        <dbReference type="Proteomes" id="UP000030762"/>
    </source>
</evidence>
<dbReference type="InterPro" id="IPR021067">
    <property type="entry name" value="Glycosyltransferase"/>
</dbReference>
<keyword evidence="2" id="KW-0472">Membrane</keyword>
<accession>T0QN35</accession>
<feature type="region of interest" description="Disordered" evidence="1">
    <location>
        <begin position="88"/>
        <end position="130"/>
    </location>
</feature>
<evidence type="ECO:0000256" key="1">
    <source>
        <dbReference type="SAM" id="MobiDB-lite"/>
    </source>
</evidence>
<sequence length="477" mass="54147">MQANFGRSHRPMGNHLHQRHFPQMRSVLILLLPLACLCVVFYEVVYLQSYAATPSTYHNMPVYDEHFALSKPVVTRVNALHELTPSVTKKRTHSLRQPTDAATTAAATTNAPTTGAPTTSPPPVVSPAFVGKTPKPVHAATVPPDAVNGRTTMVLIANYRDTRRCAETLDSLFTTAVHPELVHVSIFDQIYLDKGEIRCIDAYCSKVGEAACRRSQMVNSTIDADDATGPTRARYETEKGIKDEDFCLAIDSHLVFVKDWDAELLSQWDSLENDHAIITVYPKSTELLNNTEYANQLQLMCHARIESADPDTMIQYGAPIWIPQPPTPRLMSQFAGGFNFGNCVQATTVRNDPYTPFLFHGEEYSRAARLWTSGYDFYVPKKDVVYHWYEERKVIWEKDWDKRYFVQQKAKRRIRHALGLSFTEDDFDHTDIDAFKLGSKRTFAQWIEFSGIDPNAAYVGKEDNQFDNCKELTYVPY</sequence>
<dbReference type="PANTHER" id="PTHR34496:SF6">
    <property type="entry name" value="GLYCOSYLTRANSFERASE 2-LIKE DOMAIN-CONTAINING PROTEIN"/>
    <property type="match status" value="1"/>
</dbReference>
<proteinExistence type="predicted"/>
<keyword evidence="2" id="KW-0812">Transmembrane</keyword>
<dbReference type="OMA" id="WHEYTRR"/>
<keyword evidence="2" id="KW-1133">Transmembrane helix</keyword>
<dbReference type="SUPFAM" id="SSF53448">
    <property type="entry name" value="Nucleotide-diphospho-sugar transferases"/>
    <property type="match status" value="1"/>
</dbReference>
<dbReference type="EMBL" id="JH767148">
    <property type="protein sequence ID" value="EQC36131.1"/>
    <property type="molecule type" value="Genomic_DNA"/>
</dbReference>
<feature type="transmembrane region" description="Helical" evidence="2">
    <location>
        <begin position="27"/>
        <end position="47"/>
    </location>
</feature>
<dbReference type="Proteomes" id="UP000030762">
    <property type="component" value="Unassembled WGS sequence"/>
</dbReference>
<dbReference type="OrthoDB" id="76265at2759"/>
<dbReference type="RefSeq" id="XP_008610237.1">
    <property type="nucleotide sequence ID" value="XM_008612015.1"/>
</dbReference>